<proteinExistence type="predicted"/>
<feature type="chain" id="PRO_5046462486" evidence="2">
    <location>
        <begin position="23"/>
        <end position="148"/>
    </location>
</feature>
<evidence type="ECO:0000259" key="3">
    <source>
        <dbReference type="Pfam" id="PF13115"/>
    </source>
</evidence>
<feature type="region of interest" description="Disordered" evidence="1">
    <location>
        <begin position="27"/>
        <end position="47"/>
    </location>
</feature>
<keyword evidence="5" id="KW-1185">Reference proteome</keyword>
<evidence type="ECO:0000313" key="4">
    <source>
        <dbReference type="EMBL" id="MBD8497480.1"/>
    </source>
</evidence>
<feature type="signal peptide" evidence="2">
    <location>
        <begin position="1"/>
        <end position="22"/>
    </location>
</feature>
<dbReference type="PROSITE" id="PS51257">
    <property type="entry name" value="PROKAR_LIPOPROTEIN"/>
    <property type="match status" value="1"/>
</dbReference>
<name>A0ABR9AW97_9BACL</name>
<evidence type="ECO:0000313" key="5">
    <source>
        <dbReference type="Proteomes" id="UP000634529"/>
    </source>
</evidence>
<gene>
    <name evidence="4" type="ORF">IFO66_04100</name>
</gene>
<sequence length="148" mass="16608">MRKVCLLRKVMASLIVAMTLLAGCSSEGGTGKEKQHSAHTKQQTDSSVPAAKLIPIQVDLTVPEPVKANEEVTIIARVTQKEAAVDDAKVVFEWWLDGEEHQRYEGKWSEDGKYEFVHTFDKPGTYTVISHVDARDLHSMPKKEFKVK</sequence>
<reference evidence="4 5" key="1">
    <citation type="submission" date="2020-09" db="EMBL/GenBank/DDBJ databases">
        <title>Paenibacillus sp. CAU 1523 isolated from sand of Haeundae Beach.</title>
        <authorList>
            <person name="Kim W."/>
        </authorList>
    </citation>
    <scope>NUCLEOTIDE SEQUENCE [LARGE SCALE GENOMIC DNA]</scope>
    <source>
        <strain evidence="4 5">CAU 1523</strain>
    </source>
</reference>
<protein>
    <submittedName>
        <fullName evidence="4">FixH family protein</fullName>
    </submittedName>
</protein>
<comment type="caution">
    <text evidence="4">The sequence shown here is derived from an EMBL/GenBank/DDBJ whole genome shotgun (WGS) entry which is preliminary data.</text>
</comment>
<dbReference type="Pfam" id="PF13115">
    <property type="entry name" value="YtkA"/>
    <property type="match status" value="1"/>
</dbReference>
<accession>A0ABR9AW97</accession>
<dbReference type="InterPro" id="IPR032693">
    <property type="entry name" value="YtkA-like_dom"/>
</dbReference>
<dbReference type="Proteomes" id="UP000634529">
    <property type="component" value="Unassembled WGS sequence"/>
</dbReference>
<keyword evidence="2" id="KW-0732">Signal</keyword>
<organism evidence="4 5">
    <name type="scientific">Paenibacillus arenosi</name>
    <dbReference type="NCBI Taxonomy" id="2774142"/>
    <lineage>
        <taxon>Bacteria</taxon>
        <taxon>Bacillati</taxon>
        <taxon>Bacillota</taxon>
        <taxon>Bacilli</taxon>
        <taxon>Bacillales</taxon>
        <taxon>Paenibacillaceae</taxon>
        <taxon>Paenibacillus</taxon>
    </lineage>
</organism>
<feature type="domain" description="YtkA-like" evidence="3">
    <location>
        <begin position="55"/>
        <end position="131"/>
    </location>
</feature>
<dbReference type="EMBL" id="JACYTN010000002">
    <property type="protein sequence ID" value="MBD8497480.1"/>
    <property type="molecule type" value="Genomic_DNA"/>
</dbReference>
<evidence type="ECO:0000256" key="1">
    <source>
        <dbReference type="SAM" id="MobiDB-lite"/>
    </source>
</evidence>
<evidence type="ECO:0000256" key="2">
    <source>
        <dbReference type="SAM" id="SignalP"/>
    </source>
</evidence>